<dbReference type="PANTHER" id="PTHR38937">
    <property type="entry name" value="MEMBRANE PROTEIN OF ER BODY-LIKE PROTEIN"/>
    <property type="match status" value="1"/>
</dbReference>
<dbReference type="Proteomes" id="UP001229421">
    <property type="component" value="Unassembled WGS sequence"/>
</dbReference>
<evidence type="ECO:0000256" key="2">
    <source>
        <dbReference type="SAM" id="Phobius"/>
    </source>
</evidence>
<feature type="transmembrane region" description="Helical" evidence="2">
    <location>
        <begin position="247"/>
        <end position="266"/>
    </location>
</feature>
<feature type="region of interest" description="Disordered" evidence="1">
    <location>
        <begin position="1"/>
        <end position="24"/>
    </location>
</feature>
<feature type="transmembrane region" description="Helical" evidence="2">
    <location>
        <begin position="273"/>
        <end position="295"/>
    </location>
</feature>
<accession>A0AAD8JZ18</accession>
<dbReference type="EMBL" id="JAUHHV010000009">
    <property type="protein sequence ID" value="KAK1412663.1"/>
    <property type="molecule type" value="Genomic_DNA"/>
</dbReference>
<name>A0AAD8JZ18_TARER</name>
<keyword evidence="2" id="KW-0472">Membrane</keyword>
<sequence length="444" mass="49364">MADPAAEQQRPEAEEAPETRVKPITATDVMDVPDMMKFDDIDDNVGEVTKGKHEIISENSMGRVATGECSTHFGQVVEEETVELKIGKVKPKLATYSMHCPNCKSQITKVILRWKMFLYGLAKHEPVVAPHVYVNHESVISSEQVQVCKYDIGSLELQETQQPETLHVNRRSIINYHQVQAPKYVTETAAVTHGTVQMLSMDLPECSNATGDDDDMIMIENEPGVVQSRRRSWLGYEGVLAEISKSIVYGGLMEVIVSLGVVASAAASGATTLCIVSLALASLIGRVFIIGHNLWDLRDYCYKYNQSQTTKYNELLGQVNYFPLHTFFAILSFLVFGMVPPVTYKYSYHETKDRDFTLLVVATASILCVILLAILKAYINKCTISQYFKMVVYYIIIAVSVSSVSYVVGNLVMRLMKESGWFSTSSGGAMPCLPHATSPYLEAF</sequence>
<organism evidence="3 4">
    <name type="scientific">Tagetes erecta</name>
    <name type="common">African marigold</name>
    <dbReference type="NCBI Taxonomy" id="13708"/>
    <lineage>
        <taxon>Eukaryota</taxon>
        <taxon>Viridiplantae</taxon>
        <taxon>Streptophyta</taxon>
        <taxon>Embryophyta</taxon>
        <taxon>Tracheophyta</taxon>
        <taxon>Spermatophyta</taxon>
        <taxon>Magnoliopsida</taxon>
        <taxon>eudicotyledons</taxon>
        <taxon>Gunneridae</taxon>
        <taxon>Pentapetalae</taxon>
        <taxon>asterids</taxon>
        <taxon>campanulids</taxon>
        <taxon>Asterales</taxon>
        <taxon>Asteraceae</taxon>
        <taxon>Asteroideae</taxon>
        <taxon>Heliantheae alliance</taxon>
        <taxon>Tageteae</taxon>
        <taxon>Tagetes</taxon>
    </lineage>
</organism>
<evidence type="ECO:0000256" key="1">
    <source>
        <dbReference type="SAM" id="MobiDB-lite"/>
    </source>
</evidence>
<protein>
    <recommendedName>
        <fullName evidence="5">Membrane protein of ER body-like protein</fullName>
    </recommendedName>
</protein>
<reference evidence="3" key="1">
    <citation type="journal article" date="2023" name="bioRxiv">
        <title>Improved chromosome-level genome assembly for marigold (Tagetes erecta).</title>
        <authorList>
            <person name="Jiang F."/>
            <person name="Yuan L."/>
            <person name="Wang S."/>
            <person name="Wang H."/>
            <person name="Xu D."/>
            <person name="Wang A."/>
            <person name="Fan W."/>
        </authorList>
    </citation>
    <scope>NUCLEOTIDE SEQUENCE</scope>
    <source>
        <strain evidence="3">WSJ</strain>
        <tissue evidence="3">Leaf</tissue>
    </source>
</reference>
<evidence type="ECO:0008006" key="5">
    <source>
        <dbReference type="Google" id="ProtNLM"/>
    </source>
</evidence>
<feature type="transmembrane region" description="Helical" evidence="2">
    <location>
        <begin position="356"/>
        <end position="379"/>
    </location>
</feature>
<dbReference type="PANTHER" id="PTHR38937:SF2">
    <property type="entry name" value="MEMBRANE PROTEIN OF ER BODY-LIKE PROTEIN ISOFORM X1"/>
    <property type="match status" value="1"/>
</dbReference>
<keyword evidence="2" id="KW-0812">Transmembrane</keyword>
<feature type="compositionally biased region" description="Basic and acidic residues" evidence="1">
    <location>
        <begin position="9"/>
        <end position="21"/>
    </location>
</feature>
<feature type="transmembrane region" description="Helical" evidence="2">
    <location>
        <begin position="391"/>
        <end position="413"/>
    </location>
</feature>
<gene>
    <name evidence="3" type="ORF">QVD17_34091</name>
</gene>
<dbReference type="AlphaFoldDB" id="A0AAD8JZ18"/>
<evidence type="ECO:0000313" key="3">
    <source>
        <dbReference type="EMBL" id="KAK1412663.1"/>
    </source>
</evidence>
<keyword evidence="2" id="KW-1133">Transmembrane helix</keyword>
<evidence type="ECO:0000313" key="4">
    <source>
        <dbReference type="Proteomes" id="UP001229421"/>
    </source>
</evidence>
<keyword evidence="4" id="KW-1185">Reference proteome</keyword>
<proteinExistence type="predicted"/>
<comment type="caution">
    <text evidence="3">The sequence shown here is derived from an EMBL/GenBank/DDBJ whole genome shotgun (WGS) entry which is preliminary data.</text>
</comment>
<dbReference type="InterPro" id="IPR052843">
    <property type="entry name" value="ER_body_metal_sequester"/>
</dbReference>
<feature type="transmembrane region" description="Helical" evidence="2">
    <location>
        <begin position="322"/>
        <end position="344"/>
    </location>
</feature>